<protein>
    <submittedName>
        <fullName evidence="1">Uncharacterized protein</fullName>
    </submittedName>
</protein>
<proteinExistence type="predicted"/>
<reference evidence="1 2" key="1">
    <citation type="journal article" date="2014" name="PLoS ONE">
        <title>Global Analysis of Gene Expression Profiles in Physic Nut (Jatropha curcas L.) Seedlings Exposed to Salt Stress.</title>
        <authorList>
            <person name="Zhang L."/>
            <person name="Zhang C."/>
            <person name="Wu P."/>
            <person name="Chen Y."/>
            <person name="Li M."/>
            <person name="Jiang H."/>
            <person name="Wu G."/>
        </authorList>
    </citation>
    <scope>NUCLEOTIDE SEQUENCE [LARGE SCALE GENOMIC DNA]</scope>
    <source>
        <strain evidence="2">cv. GZQX0401</strain>
        <tissue evidence="1">Young leaves</tissue>
    </source>
</reference>
<dbReference type="AlphaFoldDB" id="A0A067KDZ8"/>
<accession>A0A067KDZ8</accession>
<organism evidence="1 2">
    <name type="scientific">Jatropha curcas</name>
    <name type="common">Barbados nut</name>
    <dbReference type="NCBI Taxonomy" id="180498"/>
    <lineage>
        <taxon>Eukaryota</taxon>
        <taxon>Viridiplantae</taxon>
        <taxon>Streptophyta</taxon>
        <taxon>Embryophyta</taxon>
        <taxon>Tracheophyta</taxon>
        <taxon>Spermatophyta</taxon>
        <taxon>Magnoliopsida</taxon>
        <taxon>eudicotyledons</taxon>
        <taxon>Gunneridae</taxon>
        <taxon>Pentapetalae</taxon>
        <taxon>rosids</taxon>
        <taxon>fabids</taxon>
        <taxon>Malpighiales</taxon>
        <taxon>Euphorbiaceae</taxon>
        <taxon>Crotonoideae</taxon>
        <taxon>Jatropheae</taxon>
        <taxon>Jatropha</taxon>
    </lineage>
</organism>
<sequence>MHGLGVLKSGSLAGEARGVLGKHTLMNPQGTGVPPSTGRACLLLSLPPRIVMGVLGLTRPNLILARPCLLAPPRPCSLLSLA</sequence>
<evidence type="ECO:0000313" key="2">
    <source>
        <dbReference type="Proteomes" id="UP000027138"/>
    </source>
</evidence>
<name>A0A067KDZ8_JATCU</name>
<dbReference type="EMBL" id="KK914711">
    <property type="protein sequence ID" value="KDP30084.1"/>
    <property type="molecule type" value="Genomic_DNA"/>
</dbReference>
<gene>
    <name evidence="1" type="ORF">JCGZ_18559</name>
</gene>
<evidence type="ECO:0000313" key="1">
    <source>
        <dbReference type="EMBL" id="KDP30084.1"/>
    </source>
</evidence>
<keyword evidence="2" id="KW-1185">Reference proteome</keyword>
<dbReference type="Proteomes" id="UP000027138">
    <property type="component" value="Unassembled WGS sequence"/>
</dbReference>